<dbReference type="OrthoDB" id="9811025at2"/>
<keyword evidence="2" id="KW-1185">Reference proteome</keyword>
<name>A0A369B291_9ENTE</name>
<dbReference type="GeneID" id="63145775"/>
<organism evidence="1 2">
    <name type="scientific">Vagococcus fluvialis</name>
    <dbReference type="NCBI Taxonomy" id="2738"/>
    <lineage>
        <taxon>Bacteria</taxon>
        <taxon>Bacillati</taxon>
        <taxon>Bacillota</taxon>
        <taxon>Bacilli</taxon>
        <taxon>Lactobacillales</taxon>
        <taxon>Enterococcaceae</taxon>
        <taxon>Vagococcus</taxon>
    </lineage>
</organism>
<dbReference type="InterPro" id="IPR018579">
    <property type="entry name" value="Restrct_endonuc_II_LlaJI"/>
</dbReference>
<accession>A0A369B291</accession>
<evidence type="ECO:0000313" key="1">
    <source>
        <dbReference type="EMBL" id="RSU03949.1"/>
    </source>
</evidence>
<reference evidence="1 2" key="1">
    <citation type="submission" date="2017-05" db="EMBL/GenBank/DDBJ databases">
        <title>Vagococcus spp. assemblies.</title>
        <authorList>
            <person name="Gulvik C.A."/>
        </authorList>
    </citation>
    <scope>NUCLEOTIDE SEQUENCE [LARGE SCALE GENOMIC DNA]</scope>
    <source>
        <strain evidence="1 2">NCFB 2497</strain>
    </source>
</reference>
<dbReference type="RefSeq" id="WP_114288998.1">
    <property type="nucleotide sequence ID" value="NZ_NGJX01000003.1"/>
</dbReference>
<gene>
    <name evidence="1" type="ORF">CBF32_04565</name>
</gene>
<sequence length="483" mass="56213">MSLVILKELEAYTVGTNTEQDLIAKLGLVHDPEKFDSILNELTRTTYIKHRFPHLGIKDLTMIDQEDDNEGIDEKLKNEETYQFTYVGIIVIRNITIVIYPKYIDNIIEDKNNSFSKFRQIIKVISKYKHRRIQELLLTEGSAPEDGNKLAIAIQLIEHFHHYGLYQTNLSLIETDGEGPILWEKTINELPVILSGKFPIYPNIYTENIHLDELNIVRQIQLAILFNISQEFEDTLGILGLYLDVEESSIISDLNDYTFLMDSLDKEFNQQFVTHQIELLHLLKMYLAIENKENSITKVELYGVPKFDKVWEDVCQLVYRNDLDETLASLKDKGVIIPDKYANELDTKLKNAVEKPKWIVDNRDYEGSPLRLDVLSITKDEFHIYDAKYYLIDIIDGKLVHNPGVNDVIKQYLYQQLFAEFITKNDYKENIKNTFIMPGELGDLDEIHFGSVKMDLFPSSTYATLDVIKKDCQKIFSEYLRKN</sequence>
<comment type="caution">
    <text evidence="1">The sequence shown here is derived from an EMBL/GenBank/DDBJ whole genome shotgun (WGS) entry which is preliminary data.</text>
</comment>
<dbReference type="Proteomes" id="UP000288197">
    <property type="component" value="Unassembled WGS sequence"/>
</dbReference>
<protein>
    <submittedName>
        <fullName evidence="1">Uncharacterized protein</fullName>
    </submittedName>
</protein>
<dbReference type="EMBL" id="NGJX01000003">
    <property type="protein sequence ID" value="RSU03949.1"/>
    <property type="molecule type" value="Genomic_DNA"/>
</dbReference>
<dbReference type="Pfam" id="PF09563">
    <property type="entry name" value="RE_LlaJI"/>
    <property type="match status" value="2"/>
</dbReference>
<evidence type="ECO:0000313" key="2">
    <source>
        <dbReference type="Proteomes" id="UP000288197"/>
    </source>
</evidence>
<dbReference type="AlphaFoldDB" id="A0A369B291"/>
<proteinExistence type="predicted"/>